<sequence>MYQLISTLFFSFVCASELSFISFNDSSNHTLAWNISCDIVGFFLTIAVNSKFFVTFWLTFHLFAFAVFSKDLRRLEPLYILTSFGIPLLFAWIPFVNNLYGIAGAWCWIKNWDCNKKLPLGFTEQYLFLYIPGLLLLFLDLLMIIITVSVLMYQSYCSSSKAQEECDPLLQRQVEKQKKAFKEILPLILYPIIFIILFLPSAIHRIYGVIEPGDTRFFLFVLHASTGSSWGLFVGIAIAIHICVLKCCRIPLQLNTQNEPSGANNNQTNNDPVYTTETIASTNARTYYAPRESEVSLLFADTGPQ</sequence>
<keyword evidence="2 5" id="KW-0812">Transmembrane</keyword>
<evidence type="ECO:0000256" key="1">
    <source>
        <dbReference type="ARBA" id="ARBA00004141"/>
    </source>
</evidence>
<evidence type="ECO:0000259" key="7">
    <source>
        <dbReference type="PROSITE" id="PS50261"/>
    </source>
</evidence>
<evidence type="ECO:0000256" key="2">
    <source>
        <dbReference type="ARBA" id="ARBA00022692"/>
    </source>
</evidence>
<feature type="transmembrane region" description="Helical" evidence="5">
    <location>
        <begin position="78"/>
        <end position="96"/>
    </location>
</feature>
<dbReference type="OrthoDB" id="100006at2759"/>
<feature type="transmembrane region" description="Helical" evidence="5">
    <location>
        <begin position="227"/>
        <end position="245"/>
    </location>
</feature>
<keyword evidence="3 5" id="KW-1133">Transmembrane helix</keyword>
<feature type="transmembrane region" description="Helical" evidence="5">
    <location>
        <begin position="39"/>
        <end position="66"/>
    </location>
</feature>
<evidence type="ECO:0000256" key="4">
    <source>
        <dbReference type="ARBA" id="ARBA00023136"/>
    </source>
</evidence>
<feature type="signal peptide" evidence="6">
    <location>
        <begin position="1"/>
        <end position="15"/>
    </location>
</feature>
<keyword evidence="4 5" id="KW-0472">Membrane</keyword>
<dbReference type="PANTHER" id="PTHR23112">
    <property type="entry name" value="G PROTEIN-COUPLED RECEPTOR 157-RELATED"/>
    <property type="match status" value="1"/>
</dbReference>
<keyword evidence="6" id="KW-0732">Signal</keyword>
<reference evidence="8" key="1">
    <citation type="submission" date="2017-05" db="UniProtKB">
        <authorList>
            <consortium name="EnsemblMetazoa"/>
        </authorList>
    </citation>
    <scope>IDENTIFICATION</scope>
</reference>
<protein>
    <recommendedName>
        <fullName evidence="7">G-protein coupled receptors family 2 profile 2 domain-containing protein</fullName>
    </recommendedName>
</protein>
<dbReference type="EnsemblMetazoa" id="Aqu2.1.11400_001">
    <property type="protein sequence ID" value="Aqu2.1.11400_001"/>
    <property type="gene ID" value="Aqu2.1.11400"/>
</dbReference>
<dbReference type="STRING" id="400682.A0A1X7TA22"/>
<proteinExistence type="predicted"/>
<organism evidence="8">
    <name type="scientific">Amphimedon queenslandica</name>
    <name type="common">Sponge</name>
    <dbReference type="NCBI Taxonomy" id="400682"/>
    <lineage>
        <taxon>Eukaryota</taxon>
        <taxon>Metazoa</taxon>
        <taxon>Porifera</taxon>
        <taxon>Demospongiae</taxon>
        <taxon>Heteroscleromorpha</taxon>
        <taxon>Haplosclerida</taxon>
        <taxon>Niphatidae</taxon>
        <taxon>Amphimedon</taxon>
    </lineage>
</organism>
<feature type="domain" description="G-protein coupled receptors family 2 profile 2" evidence="7">
    <location>
        <begin position="1"/>
        <end position="242"/>
    </location>
</feature>
<dbReference type="GO" id="GO:0004930">
    <property type="term" value="F:G protein-coupled receptor activity"/>
    <property type="evidence" value="ECO:0007669"/>
    <property type="project" value="TreeGrafter"/>
</dbReference>
<feature type="transmembrane region" description="Helical" evidence="5">
    <location>
        <begin position="127"/>
        <end position="153"/>
    </location>
</feature>
<evidence type="ECO:0000256" key="3">
    <source>
        <dbReference type="ARBA" id="ARBA00022989"/>
    </source>
</evidence>
<dbReference type="GO" id="GO:0007189">
    <property type="term" value="P:adenylate cyclase-activating G protein-coupled receptor signaling pathway"/>
    <property type="evidence" value="ECO:0007669"/>
    <property type="project" value="TreeGrafter"/>
</dbReference>
<name>A0A1X7TA22_AMPQE</name>
<evidence type="ECO:0000256" key="5">
    <source>
        <dbReference type="SAM" id="Phobius"/>
    </source>
</evidence>
<dbReference type="GO" id="GO:0005886">
    <property type="term" value="C:plasma membrane"/>
    <property type="evidence" value="ECO:0007669"/>
    <property type="project" value="TreeGrafter"/>
</dbReference>
<evidence type="ECO:0000313" key="8">
    <source>
        <dbReference type="EnsemblMetazoa" id="Aqu2.1.11400_001"/>
    </source>
</evidence>
<comment type="subcellular location">
    <subcellularLocation>
        <location evidence="1">Membrane</location>
        <topology evidence="1">Multi-pass membrane protein</topology>
    </subcellularLocation>
</comment>
<dbReference type="PROSITE" id="PS50261">
    <property type="entry name" value="G_PROTEIN_RECEP_F2_4"/>
    <property type="match status" value="1"/>
</dbReference>
<dbReference type="GO" id="GO:0007166">
    <property type="term" value="P:cell surface receptor signaling pathway"/>
    <property type="evidence" value="ECO:0007669"/>
    <property type="project" value="InterPro"/>
</dbReference>
<dbReference type="PANTHER" id="PTHR23112:SF0">
    <property type="entry name" value="TRANSMEMBRANE PROTEIN 116"/>
    <property type="match status" value="1"/>
</dbReference>
<dbReference type="Gene3D" id="1.20.1070.10">
    <property type="entry name" value="Rhodopsin 7-helix transmembrane proteins"/>
    <property type="match status" value="1"/>
</dbReference>
<dbReference type="AlphaFoldDB" id="A0A1X7TA22"/>
<feature type="chain" id="PRO_5012101055" description="G-protein coupled receptors family 2 profile 2 domain-containing protein" evidence="6">
    <location>
        <begin position="16"/>
        <end position="305"/>
    </location>
</feature>
<dbReference type="InParanoid" id="A0A1X7TA22"/>
<evidence type="ECO:0000256" key="6">
    <source>
        <dbReference type="SAM" id="SignalP"/>
    </source>
</evidence>
<accession>A0A1X7TA22</accession>
<dbReference type="InterPro" id="IPR017981">
    <property type="entry name" value="GPCR_2-like_7TM"/>
</dbReference>
<feature type="transmembrane region" description="Helical" evidence="5">
    <location>
        <begin position="187"/>
        <end position="207"/>
    </location>
</feature>